<dbReference type="EMBL" id="LR134318">
    <property type="protein sequence ID" value="VEF12150.1"/>
    <property type="molecule type" value="Genomic_DNA"/>
</dbReference>
<keyword evidence="1" id="KW-0812">Transmembrane</keyword>
<dbReference type="AlphaFoldDB" id="A0A448DZE6"/>
<keyword evidence="1" id="KW-0472">Membrane</keyword>
<reference evidence="2 3" key="1">
    <citation type="submission" date="2018-12" db="EMBL/GenBank/DDBJ databases">
        <authorList>
            <consortium name="Pathogen Informatics"/>
        </authorList>
    </citation>
    <scope>NUCLEOTIDE SEQUENCE [LARGE SCALE GENOMIC DNA]</scope>
    <source>
        <strain evidence="2 3">NCTC9428</strain>
    </source>
</reference>
<gene>
    <name evidence="2" type="ORF">NCTC9428_03784</name>
</gene>
<evidence type="ECO:0000256" key="1">
    <source>
        <dbReference type="SAM" id="Phobius"/>
    </source>
</evidence>
<dbReference type="Proteomes" id="UP000281909">
    <property type="component" value="Chromosome"/>
</dbReference>
<keyword evidence="1" id="KW-1133">Transmembrane helix</keyword>
<proteinExistence type="predicted"/>
<name>A0A448DZE6_PSEFL</name>
<sequence>MDGYRLPIWSAWLSIWPCWAVTTVTRLYGLFKGP</sequence>
<feature type="transmembrane region" description="Helical" evidence="1">
    <location>
        <begin position="6"/>
        <end position="28"/>
    </location>
</feature>
<accession>A0A448DZE6</accession>
<protein>
    <submittedName>
        <fullName evidence="2">Uncharacterized protein</fullName>
    </submittedName>
</protein>
<organism evidence="2 3">
    <name type="scientific">Pseudomonas fluorescens</name>
    <dbReference type="NCBI Taxonomy" id="294"/>
    <lineage>
        <taxon>Bacteria</taxon>
        <taxon>Pseudomonadati</taxon>
        <taxon>Pseudomonadota</taxon>
        <taxon>Gammaproteobacteria</taxon>
        <taxon>Pseudomonadales</taxon>
        <taxon>Pseudomonadaceae</taxon>
        <taxon>Pseudomonas</taxon>
    </lineage>
</organism>
<evidence type="ECO:0000313" key="2">
    <source>
        <dbReference type="EMBL" id="VEF12150.1"/>
    </source>
</evidence>
<evidence type="ECO:0000313" key="3">
    <source>
        <dbReference type="Proteomes" id="UP000281909"/>
    </source>
</evidence>